<comment type="caution">
    <text evidence="1">The sequence shown here is derived from an EMBL/GenBank/DDBJ whole genome shotgun (WGS) entry which is preliminary data.</text>
</comment>
<gene>
    <name evidence="1" type="ORF">U0C82_18570</name>
</gene>
<dbReference type="RefSeq" id="WP_322189291.1">
    <property type="nucleotide sequence ID" value="NZ_JAXLPB010000012.1"/>
</dbReference>
<organism evidence="1 2">
    <name type="scientific">Fulvimarina uroteuthidis</name>
    <dbReference type="NCBI Taxonomy" id="3098149"/>
    <lineage>
        <taxon>Bacteria</taxon>
        <taxon>Pseudomonadati</taxon>
        <taxon>Pseudomonadota</taxon>
        <taxon>Alphaproteobacteria</taxon>
        <taxon>Hyphomicrobiales</taxon>
        <taxon>Aurantimonadaceae</taxon>
        <taxon>Fulvimarina</taxon>
    </lineage>
</organism>
<protein>
    <submittedName>
        <fullName evidence="1">Uncharacterized protein</fullName>
    </submittedName>
</protein>
<dbReference type="EMBL" id="JAXLPB010000012">
    <property type="protein sequence ID" value="MDY8111129.1"/>
    <property type="molecule type" value="Genomic_DNA"/>
</dbReference>
<evidence type="ECO:0000313" key="2">
    <source>
        <dbReference type="Proteomes" id="UP001294412"/>
    </source>
</evidence>
<accession>A0ABU5I8B0</accession>
<reference evidence="1 2" key="1">
    <citation type="submission" date="2023-12" db="EMBL/GenBank/DDBJ databases">
        <title>Description of Novel Strain Fulvimarina sp. 2208YS6-2-32 isolated from Uroteuthis (Photololigo) edulis.</title>
        <authorList>
            <person name="Park J.-S."/>
        </authorList>
    </citation>
    <scope>NUCLEOTIDE SEQUENCE [LARGE SCALE GENOMIC DNA]</scope>
    <source>
        <strain evidence="1 2">2208YS6-2-32</strain>
    </source>
</reference>
<keyword evidence="2" id="KW-1185">Reference proteome</keyword>
<name>A0ABU5I8B0_9HYPH</name>
<dbReference type="Proteomes" id="UP001294412">
    <property type="component" value="Unassembled WGS sequence"/>
</dbReference>
<sequence>MMEAAPRVDPIIDPIGALYEDAQDFALQAATSIFEIDPSLMLSNVDLREAMVVGAIEGGVRHMGMPDDVARLCGEVGREAFRSLITRLASPTPNDPVH</sequence>
<evidence type="ECO:0000313" key="1">
    <source>
        <dbReference type="EMBL" id="MDY8111129.1"/>
    </source>
</evidence>
<proteinExistence type="predicted"/>